<keyword evidence="4" id="KW-0401">Integrin</keyword>
<dbReference type="GO" id="GO:0007229">
    <property type="term" value="P:integrin-mediated signaling pathway"/>
    <property type="evidence" value="ECO:0007669"/>
    <property type="project" value="UniProtKB-KW"/>
</dbReference>
<feature type="disulfide bond" evidence="1">
    <location>
        <begin position="483"/>
        <end position="492"/>
    </location>
</feature>
<reference evidence="4 5" key="1">
    <citation type="journal article" date="2021" name="Elife">
        <title>Chloroplast acquisition without the gene transfer in kleptoplastic sea slugs, Plakobranchus ocellatus.</title>
        <authorList>
            <person name="Maeda T."/>
            <person name="Takahashi S."/>
            <person name="Yoshida T."/>
            <person name="Shimamura S."/>
            <person name="Takaki Y."/>
            <person name="Nagai Y."/>
            <person name="Toyoda A."/>
            <person name="Suzuki Y."/>
            <person name="Arimoto A."/>
            <person name="Ishii H."/>
            <person name="Satoh N."/>
            <person name="Nishiyama T."/>
            <person name="Hasebe M."/>
            <person name="Maruyama T."/>
            <person name="Minagawa J."/>
            <person name="Obokata J."/>
            <person name="Shigenobu S."/>
        </authorList>
    </citation>
    <scope>NUCLEOTIDE SEQUENCE [LARGE SCALE GENOMIC DNA]</scope>
</reference>
<keyword evidence="2" id="KW-0732">Signal</keyword>
<name>A0AAV3YTC0_9GAST</name>
<protein>
    <submittedName>
        <fullName evidence="4">Integrin beta-like protein a</fullName>
    </submittedName>
</protein>
<dbReference type="AlphaFoldDB" id="A0AAV3YTC0"/>
<keyword evidence="5" id="KW-1185">Reference proteome</keyword>
<sequence length="772" mass="84437">MGRFVVDGLYLLMVSLLVICCQHQHKVFASKNFLGGSLSYEYYKYDKGFHTVRITAVTGWDLSNSPCGQPCVAGDIGKSTKDWRDYKIRSTGSATNFGEWHLEIKTLSGTIREGNITGAVNTMISGEVAYVSASQPRWMQEVAFFFLEVEDSQYVDVIFKGQSWTDLDMQDCMTYNSCHFYLQQKLRFGTRNDTGAPNNSPKMLYGAVNRIEPNQQSEIEITVMDDDGDLVVCKKADYVLISFPQIDSLSVDDNCVVTVDSSGFPEGSRGMVNVVIEDKPRSSITMGGKLYEKDGTSSLSQVQVQFLVEVAKALPPEIVAPTPCSRGLGNAPPISVNATDTLRIPLYARPNPNSQSSTTIVDFKVTILPTPTTRLVLDNSPTKSAIDNVWTSGLLFETKPPPDDKTESEFLLHVFARDSLGYDSEACRFQVRVLALVTTHAQNPCPPGSTGNLCQSAKDSKCHCENGGHCGESQTQKKEVCYCPLGFFGDDCSSADTDPRPKRPTFDDAAGIPNGGTILCEEFSDCIFNIHTIGRDPGQPPTLKEAPKSPELKIRFDATKPETSTSLAGNRFVTSAVIKTGPPGLFKLCVNSEDASRTRITATYCYHVKVVPKTMGSKVQFQTAFIPPTPPNGTEIPCPKASERCYLLAYTKTLPTGTCPKLVSENEAKAFVVTHTPAVDVKDACVAQIMLFNLKGLACVHVHSMPQQSSSSGEKDRRCYTVTPVDETASRICRSEDCNQPIGACLATPDIPSTQCVCPEHAANYLDVRCYQ</sequence>
<keyword evidence="1" id="KW-1015">Disulfide bond</keyword>
<keyword evidence="1" id="KW-0245">EGF-like domain</keyword>
<dbReference type="PROSITE" id="PS00022">
    <property type="entry name" value="EGF_1"/>
    <property type="match status" value="1"/>
</dbReference>
<feature type="disulfide bond" evidence="1">
    <location>
        <begin position="464"/>
        <end position="481"/>
    </location>
</feature>
<comment type="caution">
    <text evidence="4">The sequence shown here is derived from an EMBL/GenBank/DDBJ whole genome shotgun (WGS) entry which is preliminary data.</text>
</comment>
<feature type="domain" description="EGF-like" evidence="3">
    <location>
        <begin position="458"/>
        <end position="493"/>
    </location>
</feature>
<dbReference type="EMBL" id="BLXT01001440">
    <property type="protein sequence ID" value="GFN85674.1"/>
    <property type="molecule type" value="Genomic_DNA"/>
</dbReference>
<evidence type="ECO:0000313" key="4">
    <source>
        <dbReference type="EMBL" id="GFN85674.1"/>
    </source>
</evidence>
<feature type="signal peptide" evidence="2">
    <location>
        <begin position="1"/>
        <end position="29"/>
    </location>
</feature>
<dbReference type="InterPro" id="IPR000742">
    <property type="entry name" value="EGF"/>
</dbReference>
<feature type="non-terminal residue" evidence="4">
    <location>
        <position position="772"/>
    </location>
</feature>
<accession>A0AAV3YTC0</accession>
<dbReference type="PROSITE" id="PS50026">
    <property type="entry name" value="EGF_3"/>
    <property type="match status" value="1"/>
</dbReference>
<evidence type="ECO:0000259" key="3">
    <source>
        <dbReference type="PROSITE" id="PS50026"/>
    </source>
</evidence>
<evidence type="ECO:0000313" key="5">
    <source>
        <dbReference type="Proteomes" id="UP000735302"/>
    </source>
</evidence>
<evidence type="ECO:0000256" key="2">
    <source>
        <dbReference type="SAM" id="SignalP"/>
    </source>
</evidence>
<proteinExistence type="predicted"/>
<comment type="caution">
    <text evidence="1">Lacks conserved residue(s) required for the propagation of feature annotation.</text>
</comment>
<dbReference type="Proteomes" id="UP000735302">
    <property type="component" value="Unassembled WGS sequence"/>
</dbReference>
<evidence type="ECO:0000256" key="1">
    <source>
        <dbReference type="PROSITE-ProRule" id="PRU00076"/>
    </source>
</evidence>
<feature type="chain" id="PRO_5043932352" evidence="2">
    <location>
        <begin position="30"/>
        <end position="772"/>
    </location>
</feature>
<organism evidence="4 5">
    <name type="scientific">Plakobranchus ocellatus</name>
    <dbReference type="NCBI Taxonomy" id="259542"/>
    <lineage>
        <taxon>Eukaryota</taxon>
        <taxon>Metazoa</taxon>
        <taxon>Spiralia</taxon>
        <taxon>Lophotrochozoa</taxon>
        <taxon>Mollusca</taxon>
        <taxon>Gastropoda</taxon>
        <taxon>Heterobranchia</taxon>
        <taxon>Euthyneura</taxon>
        <taxon>Panpulmonata</taxon>
        <taxon>Sacoglossa</taxon>
        <taxon>Placobranchoidea</taxon>
        <taxon>Plakobranchidae</taxon>
        <taxon>Plakobranchus</taxon>
    </lineage>
</organism>
<gene>
    <name evidence="4" type="ORF">PoB_001218000</name>
</gene>
<dbReference type="PROSITE" id="PS01186">
    <property type="entry name" value="EGF_2"/>
    <property type="match status" value="1"/>
</dbReference>